<dbReference type="InterPro" id="IPR000594">
    <property type="entry name" value="ThiF_NAD_FAD-bd"/>
</dbReference>
<dbReference type="EMBL" id="FXWJ01000004">
    <property type="protein sequence ID" value="SMQ72343.1"/>
    <property type="molecule type" value="Genomic_DNA"/>
</dbReference>
<evidence type="ECO:0000259" key="2">
    <source>
        <dbReference type="Pfam" id="PF26398"/>
    </source>
</evidence>
<name>A0ABY1REB6_9MICO</name>
<dbReference type="Pfam" id="PF26398">
    <property type="entry name" value="Cap2_linker"/>
    <property type="match status" value="1"/>
</dbReference>
<dbReference type="InterPro" id="IPR045886">
    <property type="entry name" value="ThiF/MoeB/HesA"/>
</dbReference>
<dbReference type="PANTHER" id="PTHR43267">
    <property type="entry name" value="TRNA THREONYLCARBAMOYLADENOSINE DEHYDRATASE"/>
    <property type="match status" value="1"/>
</dbReference>
<sequence>MKLEPNEQFLIVVAPEATRPPDVLVVHNRFVGYPHVMHGRQLCVYLDPSREWNPAQLAVGFIDRLWEWLVDATAGRFAASDSLYHAIGGVPSGARAETVLVVRDDVPNTPTRLYGAYRTERRVDVHSQPRESSFPILSWPCGGPLPLGAGDTLSELLAAIGDTGDAFLEALRVLASRGDAGARPLMFVLGVPHPAGGASQLVAGRITESDAAALGSRTSPAEIMKIDWCSVSDERPVVTRRRDAESAAAGFRGASVFLYGCGALGSWMAEFMVRAGVASITLTDPGRILGGLLVRQNYVEDDVGDIKSTALARRLRSISDQVVVNDLATSTEEPTSASVLAADFVIDATANVAASQLLQTVLASFPNRRGVLAQVATDPAHGVRGIATVAGVGDDRPLREIDDAAGRLVTDRPDLEDFHSFWALTAPSHLVTPTRGCSIPTFHGSAADMAAIAGILVSTLARHRGATASGSQVFRLPEPQGVNAAWIEVPRS</sequence>
<dbReference type="InterPro" id="IPR035985">
    <property type="entry name" value="Ubiquitin-activating_enz"/>
</dbReference>
<evidence type="ECO:0000313" key="4">
    <source>
        <dbReference type="Proteomes" id="UP000194464"/>
    </source>
</evidence>
<dbReference type="Gene3D" id="3.40.50.720">
    <property type="entry name" value="NAD(P)-binding Rossmann-like Domain"/>
    <property type="match status" value="1"/>
</dbReference>
<evidence type="ECO:0000313" key="3">
    <source>
        <dbReference type="EMBL" id="SMQ72343.1"/>
    </source>
</evidence>
<comment type="caution">
    <text evidence="3">The sequence shown here is derived from an EMBL/GenBank/DDBJ whole genome shotgun (WGS) entry which is preliminary data.</text>
</comment>
<protein>
    <submittedName>
        <fullName evidence="3">ThiF family protein</fullName>
    </submittedName>
</protein>
<dbReference type="SUPFAM" id="SSF69572">
    <property type="entry name" value="Activating enzymes of the ubiquitin-like proteins"/>
    <property type="match status" value="1"/>
</dbReference>
<organism evidence="3 4">
    <name type="scientific">Plantibacter elymi</name>
    <name type="common">nom. nud.</name>
    <dbReference type="NCBI Taxonomy" id="199708"/>
    <lineage>
        <taxon>Bacteria</taxon>
        <taxon>Bacillati</taxon>
        <taxon>Actinomycetota</taxon>
        <taxon>Actinomycetes</taxon>
        <taxon>Micrococcales</taxon>
        <taxon>Microbacteriaceae</taxon>
        <taxon>Plantibacter</taxon>
    </lineage>
</organism>
<gene>
    <name evidence="3" type="ORF">SAMN06295909_2640</name>
</gene>
<dbReference type="Proteomes" id="UP000194464">
    <property type="component" value="Unassembled WGS sequence"/>
</dbReference>
<accession>A0ABY1REB6</accession>
<dbReference type="PANTHER" id="PTHR43267:SF1">
    <property type="entry name" value="TRNA THREONYLCARBAMOYLADENOSINE DEHYDRATASE"/>
    <property type="match status" value="1"/>
</dbReference>
<feature type="domain" description="THIF-type NAD/FAD binding fold" evidence="1">
    <location>
        <begin position="253"/>
        <end position="360"/>
    </location>
</feature>
<evidence type="ECO:0000259" key="1">
    <source>
        <dbReference type="Pfam" id="PF00899"/>
    </source>
</evidence>
<proteinExistence type="predicted"/>
<keyword evidence="4" id="KW-1185">Reference proteome</keyword>
<feature type="domain" description="Cap2 central linker" evidence="2">
    <location>
        <begin position="134"/>
        <end position="217"/>
    </location>
</feature>
<dbReference type="InterPro" id="IPR058964">
    <property type="entry name" value="Cap2_linker"/>
</dbReference>
<dbReference type="Pfam" id="PF00899">
    <property type="entry name" value="ThiF"/>
    <property type="match status" value="1"/>
</dbReference>
<reference evidence="3 4" key="1">
    <citation type="submission" date="2017-04" db="EMBL/GenBank/DDBJ databases">
        <authorList>
            <person name="Varghese N."/>
            <person name="Submissions S."/>
        </authorList>
    </citation>
    <scope>NUCLEOTIDE SEQUENCE [LARGE SCALE GENOMIC DNA]</scope>
    <source>
        <strain evidence="3 4">VKM Ac-1784</strain>
    </source>
</reference>